<sequence length="388" mass="45811">MQIENDTPIGHFIENNKSSEVTYYQKIIATEDYSNFEHIYNILLFISSVREYSYHEQFKIGRQFKNNNRLELTVQDEVNLNKALVYSAQQKVEIKNKIRILLRSNVNNILNNQDYLEHFDVHPAVSIFIKIVNENGIDITYRDDFEEYFSIDLMTAFINKFNATYNSPHYKEEVSKRLYNVRKNINSITDFINRKVDGDSTHVIRCCLGFNCIFDDGYDSKYEKEIYEIYKSPNSLYYYKLTKLFDGRDAIFRRGAKKPVMKYIDGYIWKVDYCSIRKYYLHLFLFLKPDWGKSFDIVEEIGNMWRSNVINGDVFKYSGEIDNFPIKNKSGRDMLAKSLNDLFIQDILAYAIVRKPNEKHLRSFGKSGNNKSTDNPLQKIIKSTPVKI</sequence>
<evidence type="ECO:0000313" key="1">
    <source>
        <dbReference type="EMBL" id="RCF51123.1"/>
    </source>
</evidence>
<reference evidence="1 2" key="1">
    <citation type="journal article" date="2018" name="PLoS ONE">
        <title>Phenotypic characterization and whole genome analysis of extended-spectrum beta-lactamase-producing bacteria isolated from dogs in Germany.</title>
        <authorList>
            <person name="Boehmer T."/>
            <person name="Vogler A.J."/>
            <person name="Thomas A."/>
            <person name="Sauer S."/>
            <person name="Hergenroether M."/>
            <person name="Straubinger R.K."/>
            <person name="Birdsell D."/>
            <person name="Keim P."/>
            <person name="Sahl J.W."/>
            <person name="Williamson C.H."/>
            <person name="Riehm J.M."/>
        </authorList>
    </citation>
    <scope>NUCLEOTIDE SEQUENCE [LARGE SCALE GENOMIC DNA]</scope>
    <source>
        <strain evidence="1 2">AFG_SD03_1510_Ahy_093</strain>
    </source>
</reference>
<comment type="caution">
    <text evidence="1">The sequence shown here is derived from an EMBL/GenBank/DDBJ whole genome shotgun (WGS) entry which is preliminary data.</text>
</comment>
<accession>A0ABD7GAP1</accession>
<gene>
    <name evidence="1" type="ORF">C6C11_06720</name>
</gene>
<proteinExistence type="predicted"/>
<dbReference type="EMBL" id="PUTQ01000007">
    <property type="protein sequence ID" value="RCF51123.1"/>
    <property type="molecule type" value="Genomic_DNA"/>
</dbReference>
<evidence type="ECO:0000313" key="2">
    <source>
        <dbReference type="Proteomes" id="UP000253075"/>
    </source>
</evidence>
<dbReference type="Proteomes" id="UP000253075">
    <property type="component" value="Unassembled WGS sequence"/>
</dbReference>
<organism evidence="1 2">
    <name type="scientific">Aeromonas hydrophila</name>
    <dbReference type="NCBI Taxonomy" id="644"/>
    <lineage>
        <taxon>Bacteria</taxon>
        <taxon>Pseudomonadati</taxon>
        <taxon>Pseudomonadota</taxon>
        <taxon>Gammaproteobacteria</taxon>
        <taxon>Aeromonadales</taxon>
        <taxon>Aeromonadaceae</taxon>
        <taxon>Aeromonas</taxon>
    </lineage>
</organism>
<dbReference type="AlphaFoldDB" id="A0ABD7GAP1"/>
<reference evidence="2" key="2">
    <citation type="submission" date="2018-02" db="EMBL/GenBank/DDBJ databases">
        <title>Phenotypic characterization and whole genome analysis of multidrug-resistant, extended-spectrum beta-lactamase-producing bacteria isolated from dogs in Germany.</title>
        <authorList>
            <person name="Williamson C."/>
        </authorList>
    </citation>
    <scope>NUCLEOTIDE SEQUENCE [LARGE SCALE GENOMIC DNA]</scope>
    <source>
        <strain evidence="2">AFG_SD03_1510_Ahy_093</strain>
    </source>
</reference>
<protein>
    <submittedName>
        <fullName evidence="1">Histone-like nucleoid structuring protein</fullName>
    </submittedName>
</protein>
<name>A0ABD7GAP1_AERHY</name>